<dbReference type="PANTHER" id="PTHR30118">
    <property type="entry name" value="HTH-TYPE TRANSCRIPTIONAL REGULATOR LEUO-RELATED"/>
    <property type="match status" value="1"/>
</dbReference>
<dbReference type="Gene3D" id="3.40.190.10">
    <property type="entry name" value="Periplasmic binding protein-like II"/>
    <property type="match status" value="2"/>
</dbReference>
<keyword evidence="7" id="KW-1185">Reference proteome</keyword>
<evidence type="ECO:0000313" key="6">
    <source>
        <dbReference type="EMBL" id="TMR04789.1"/>
    </source>
</evidence>
<feature type="domain" description="HTH lysR-type" evidence="5">
    <location>
        <begin position="3"/>
        <end position="60"/>
    </location>
</feature>
<dbReference type="GO" id="GO:0003677">
    <property type="term" value="F:DNA binding"/>
    <property type="evidence" value="ECO:0007669"/>
    <property type="project" value="UniProtKB-KW"/>
</dbReference>
<dbReference type="PANTHER" id="PTHR30118:SF15">
    <property type="entry name" value="TRANSCRIPTIONAL REGULATORY PROTEIN"/>
    <property type="match status" value="1"/>
</dbReference>
<organism evidence="6 7">
    <name type="scientific">Actinomadura soli</name>
    <dbReference type="NCBI Taxonomy" id="2508997"/>
    <lineage>
        <taxon>Bacteria</taxon>
        <taxon>Bacillati</taxon>
        <taxon>Actinomycetota</taxon>
        <taxon>Actinomycetes</taxon>
        <taxon>Streptosporangiales</taxon>
        <taxon>Thermomonosporaceae</taxon>
        <taxon>Actinomadura</taxon>
    </lineage>
</organism>
<protein>
    <submittedName>
        <fullName evidence="6">LysR family transcriptional regulator</fullName>
    </submittedName>
</protein>
<dbReference type="InterPro" id="IPR036388">
    <property type="entry name" value="WH-like_DNA-bd_sf"/>
</dbReference>
<dbReference type="EMBL" id="VCKW01000028">
    <property type="protein sequence ID" value="TMR04789.1"/>
    <property type="molecule type" value="Genomic_DNA"/>
</dbReference>
<dbReference type="Proteomes" id="UP000309174">
    <property type="component" value="Unassembled WGS sequence"/>
</dbReference>
<keyword evidence="2" id="KW-0805">Transcription regulation</keyword>
<comment type="similarity">
    <text evidence="1">Belongs to the LysR transcriptional regulatory family.</text>
</comment>
<dbReference type="AlphaFoldDB" id="A0A5C4JGD8"/>
<dbReference type="InterPro" id="IPR000847">
    <property type="entry name" value="LysR_HTH_N"/>
</dbReference>
<keyword evidence="3" id="KW-0238">DNA-binding</keyword>
<dbReference type="GO" id="GO:0003700">
    <property type="term" value="F:DNA-binding transcription factor activity"/>
    <property type="evidence" value="ECO:0007669"/>
    <property type="project" value="InterPro"/>
</dbReference>
<dbReference type="Pfam" id="PF00126">
    <property type="entry name" value="HTH_1"/>
    <property type="match status" value="1"/>
</dbReference>
<gene>
    <name evidence="6" type="ORF">ETD83_07795</name>
</gene>
<dbReference type="PROSITE" id="PS50931">
    <property type="entry name" value="HTH_LYSR"/>
    <property type="match status" value="1"/>
</dbReference>
<dbReference type="CDD" id="cd08460">
    <property type="entry name" value="PBP2_DntR_like_1"/>
    <property type="match status" value="1"/>
</dbReference>
<name>A0A5C4JGD8_9ACTN</name>
<dbReference type="Pfam" id="PF03466">
    <property type="entry name" value="LysR_substrate"/>
    <property type="match status" value="1"/>
</dbReference>
<dbReference type="InterPro" id="IPR050389">
    <property type="entry name" value="LysR-type_TF"/>
</dbReference>
<reference evidence="6 7" key="1">
    <citation type="submission" date="2019-05" db="EMBL/GenBank/DDBJ databases">
        <title>Draft genome sequence of Actinomadura sp. 14C53.</title>
        <authorList>
            <person name="Saricaoglu S."/>
            <person name="Isik K."/>
        </authorList>
    </citation>
    <scope>NUCLEOTIDE SEQUENCE [LARGE SCALE GENOMIC DNA]</scope>
    <source>
        <strain evidence="6 7">14C53</strain>
    </source>
</reference>
<evidence type="ECO:0000259" key="5">
    <source>
        <dbReference type="PROSITE" id="PS50931"/>
    </source>
</evidence>
<dbReference type="InterPro" id="IPR005119">
    <property type="entry name" value="LysR_subst-bd"/>
</dbReference>
<evidence type="ECO:0000256" key="3">
    <source>
        <dbReference type="ARBA" id="ARBA00023125"/>
    </source>
</evidence>
<sequence>MHLDLNLLTALDALLEHNSVAGAAERLNLSAPAMSRTLGRIRRVTGDQILVRAGRTMIPTPYALEIRGEVHDLVQRARGVLRPEHDLDLVNLDRAFSVRGHDAVTTAIGPALLATVRDQAPGVAIRLLAEASSDTNELRHGQVDLEIGSTEPDVPEINHITIGHDRLVAAIGPDHPCAALDLTAERFAEADHVIVSRRGRLSDPIDTSLDALGLRRRVVASVPTSTAALYLVAESELMVAVPEHMCRPTLNKLGLRTRTMPFDLPPVPIVLAWHQRYDNDRPHMWLRARIREALAFYEQTTLHPS</sequence>
<evidence type="ECO:0000256" key="2">
    <source>
        <dbReference type="ARBA" id="ARBA00023015"/>
    </source>
</evidence>
<dbReference type="InterPro" id="IPR036390">
    <property type="entry name" value="WH_DNA-bd_sf"/>
</dbReference>
<evidence type="ECO:0000256" key="1">
    <source>
        <dbReference type="ARBA" id="ARBA00009437"/>
    </source>
</evidence>
<comment type="caution">
    <text evidence="6">The sequence shown here is derived from an EMBL/GenBank/DDBJ whole genome shotgun (WGS) entry which is preliminary data.</text>
</comment>
<evidence type="ECO:0000313" key="7">
    <source>
        <dbReference type="Proteomes" id="UP000309174"/>
    </source>
</evidence>
<dbReference type="SUPFAM" id="SSF46785">
    <property type="entry name" value="Winged helix' DNA-binding domain"/>
    <property type="match status" value="1"/>
</dbReference>
<proteinExistence type="inferred from homology"/>
<evidence type="ECO:0000256" key="4">
    <source>
        <dbReference type="ARBA" id="ARBA00023163"/>
    </source>
</evidence>
<dbReference type="OrthoDB" id="8717159at2"/>
<dbReference type="RefSeq" id="WP_138644385.1">
    <property type="nucleotide sequence ID" value="NZ_VCKW01000028.1"/>
</dbReference>
<dbReference type="SUPFAM" id="SSF53850">
    <property type="entry name" value="Periplasmic binding protein-like II"/>
    <property type="match status" value="1"/>
</dbReference>
<keyword evidence="4" id="KW-0804">Transcription</keyword>
<dbReference type="Gene3D" id="1.10.10.10">
    <property type="entry name" value="Winged helix-like DNA-binding domain superfamily/Winged helix DNA-binding domain"/>
    <property type="match status" value="1"/>
</dbReference>
<accession>A0A5C4JGD8</accession>